<keyword evidence="1" id="KW-0472">Membrane</keyword>
<sequence>MLLSVSGGFYSLVNYLLVLVMMGFASIYSSILRLQQLDEYLEDNIRNLSSYDLSQFIVAHTGAVNVIAKFNRTYSWCGTAYLLSNIPYNVFLVMSMLFHHSEETMLEILILSLMALQQFIGIFGVHFILTLIPKRIHRNGIQRLISLNARAQFRSPITHIKVINYIEKFHCKNRYGVHYYKLNIVTLNTFIKVCHYHYKFLQKLLIFHSFLFLFVSV</sequence>
<feature type="transmembrane region" description="Helical" evidence="1">
    <location>
        <begin position="110"/>
        <end position="132"/>
    </location>
</feature>
<keyword evidence="1" id="KW-0812">Transmembrane</keyword>
<evidence type="ECO:0000256" key="1">
    <source>
        <dbReference type="SAM" id="Phobius"/>
    </source>
</evidence>
<proteinExistence type="predicted"/>
<name>A0A1Y3BSH8_EURMA</name>
<keyword evidence="1" id="KW-1133">Transmembrane helix</keyword>
<evidence type="ECO:0000313" key="3">
    <source>
        <dbReference type="Proteomes" id="UP000194236"/>
    </source>
</evidence>
<dbReference type="EMBL" id="MUJZ01005437">
    <property type="protein sequence ID" value="OTF83047.1"/>
    <property type="molecule type" value="Genomic_DNA"/>
</dbReference>
<organism evidence="2 3">
    <name type="scientific">Euroglyphus maynei</name>
    <name type="common">Mayne's house dust mite</name>
    <dbReference type="NCBI Taxonomy" id="6958"/>
    <lineage>
        <taxon>Eukaryota</taxon>
        <taxon>Metazoa</taxon>
        <taxon>Ecdysozoa</taxon>
        <taxon>Arthropoda</taxon>
        <taxon>Chelicerata</taxon>
        <taxon>Arachnida</taxon>
        <taxon>Acari</taxon>
        <taxon>Acariformes</taxon>
        <taxon>Sarcoptiformes</taxon>
        <taxon>Astigmata</taxon>
        <taxon>Psoroptidia</taxon>
        <taxon>Analgoidea</taxon>
        <taxon>Pyroglyphidae</taxon>
        <taxon>Pyroglyphinae</taxon>
        <taxon>Euroglyphus</taxon>
    </lineage>
</organism>
<evidence type="ECO:0000313" key="2">
    <source>
        <dbReference type="EMBL" id="OTF83047.1"/>
    </source>
</evidence>
<comment type="caution">
    <text evidence="2">The sequence shown here is derived from an EMBL/GenBank/DDBJ whole genome shotgun (WGS) entry which is preliminary data.</text>
</comment>
<protein>
    <submittedName>
        <fullName evidence="2">Uncharacterized protein</fullName>
    </submittedName>
</protein>
<gene>
    <name evidence="2" type="ORF">BLA29_008996</name>
</gene>
<feature type="transmembrane region" description="Helical" evidence="1">
    <location>
        <begin position="12"/>
        <end position="31"/>
    </location>
</feature>
<reference evidence="2 3" key="1">
    <citation type="submission" date="2017-03" db="EMBL/GenBank/DDBJ databases">
        <title>Genome Survey of Euroglyphus maynei.</title>
        <authorList>
            <person name="Arlian L.G."/>
            <person name="Morgan M.S."/>
            <person name="Rider S.D."/>
        </authorList>
    </citation>
    <scope>NUCLEOTIDE SEQUENCE [LARGE SCALE GENOMIC DNA]</scope>
    <source>
        <strain evidence="2">Arlian Lab</strain>
        <tissue evidence="2">Whole body</tissue>
    </source>
</reference>
<dbReference type="AlphaFoldDB" id="A0A1Y3BSH8"/>
<feature type="transmembrane region" description="Helical" evidence="1">
    <location>
        <begin position="80"/>
        <end position="98"/>
    </location>
</feature>
<dbReference type="OrthoDB" id="6499138at2759"/>
<accession>A0A1Y3BSH8</accession>
<dbReference type="Proteomes" id="UP000194236">
    <property type="component" value="Unassembled WGS sequence"/>
</dbReference>
<keyword evidence="3" id="KW-1185">Reference proteome</keyword>